<proteinExistence type="predicted"/>
<keyword evidence="6" id="KW-0547">Nucleotide-binding</keyword>
<feature type="coiled-coil region" evidence="10">
    <location>
        <begin position="196"/>
        <end position="246"/>
    </location>
</feature>
<protein>
    <recommendedName>
        <fullName evidence="2">histidine kinase</fullName>
        <ecNumber evidence="2">2.7.13.3</ecNumber>
    </recommendedName>
</protein>
<dbReference type="Gene3D" id="1.10.287.130">
    <property type="match status" value="1"/>
</dbReference>
<reference evidence="13" key="1">
    <citation type="submission" date="2022-10" db="EMBL/GenBank/DDBJ databases">
        <title>Catenovulum adriacola sp. nov. isolated in the Harbour of Susak.</title>
        <authorList>
            <person name="Schoch T."/>
            <person name="Reich S.J."/>
            <person name="Stoeferle S."/>
            <person name="Flaiz M."/>
            <person name="Kazda M."/>
            <person name="Riedel C.U."/>
            <person name="Duerre P."/>
        </authorList>
    </citation>
    <scope>NUCLEOTIDE SEQUENCE</scope>
    <source>
        <strain evidence="13">TS8</strain>
    </source>
</reference>
<evidence type="ECO:0000256" key="7">
    <source>
        <dbReference type="ARBA" id="ARBA00022777"/>
    </source>
</evidence>
<evidence type="ECO:0000256" key="1">
    <source>
        <dbReference type="ARBA" id="ARBA00000085"/>
    </source>
</evidence>
<evidence type="ECO:0000256" key="11">
    <source>
        <dbReference type="SAM" id="Phobius"/>
    </source>
</evidence>
<evidence type="ECO:0000256" key="4">
    <source>
        <dbReference type="ARBA" id="ARBA00022679"/>
    </source>
</evidence>
<evidence type="ECO:0000256" key="8">
    <source>
        <dbReference type="ARBA" id="ARBA00022840"/>
    </source>
</evidence>
<evidence type="ECO:0000256" key="2">
    <source>
        <dbReference type="ARBA" id="ARBA00012438"/>
    </source>
</evidence>
<keyword evidence="5 11" id="KW-0812">Transmembrane</keyword>
<dbReference type="InterPro" id="IPR036097">
    <property type="entry name" value="HisK_dim/P_sf"/>
</dbReference>
<sequence length="440" mass="50545">MVNWRTISLTKRLLISNMLVCILVLPLFGLSLYQAFKHQAHLSQAQALEAYSYNLLASSEIVNGKLKIIDELDAPSFQLPDSGLYAIIRHKHQIIWHSNSFIAPTTPIKWQTSQIGVSQFNSIHFNGQDYFNWQLHVEFEQDEQIYPFTFHIIKHKLDYQTQLDSFLNTIWRWLLLIAIAFILVQSLWIIWFRRPLTQLNQEIKSVENRQQAQLSETYPIEINALSKNLNRLIQTEQQQRSRYKNTLADLAHSLKTPLAVIYNSQDVSPNIQPQLEQIKQIINHQLKRARSNAQNNWHLGCKIEPIAKAIIESLNKIYQAKSIQFQLSIDTNSLFFGEEADLYELLGNLLDNACKACQSNVLLEISQQEVLKICVSDDGKGLSDTQIQKILKRGHRADTYEQGHGIGLAIVQDLANSYQAKLKVHTTSQLGGALFELNFK</sequence>
<comment type="catalytic activity">
    <reaction evidence="1">
        <text>ATP + protein L-histidine = ADP + protein N-phospho-L-histidine.</text>
        <dbReference type="EC" id="2.7.13.3"/>
    </reaction>
</comment>
<feature type="transmembrane region" description="Helical" evidence="11">
    <location>
        <begin position="12"/>
        <end position="33"/>
    </location>
</feature>
<dbReference type="SMART" id="SM00387">
    <property type="entry name" value="HATPase_c"/>
    <property type="match status" value="1"/>
</dbReference>
<keyword evidence="7" id="KW-0418">Kinase</keyword>
<dbReference type="CDD" id="cd16954">
    <property type="entry name" value="HATPase_PhoQ-like"/>
    <property type="match status" value="1"/>
</dbReference>
<dbReference type="InterPro" id="IPR003594">
    <property type="entry name" value="HATPase_dom"/>
</dbReference>
<keyword evidence="11" id="KW-0472">Membrane</keyword>
<evidence type="ECO:0000256" key="6">
    <source>
        <dbReference type="ARBA" id="ARBA00022741"/>
    </source>
</evidence>
<dbReference type="InterPro" id="IPR050428">
    <property type="entry name" value="TCS_sensor_his_kinase"/>
</dbReference>
<evidence type="ECO:0000256" key="9">
    <source>
        <dbReference type="ARBA" id="ARBA00022989"/>
    </source>
</evidence>
<evidence type="ECO:0000313" key="13">
    <source>
        <dbReference type="EMBL" id="WAJ71113.1"/>
    </source>
</evidence>
<evidence type="ECO:0000259" key="12">
    <source>
        <dbReference type="PROSITE" id="PS50109"/>
    </source>
</evidence>
<dbReference type="InterPro" id="IPR058619">
    <property type="entry name" value="PhoQ/CarS-like_HATPase"/>
</dbReference>
<dbReference type="EMBL" id="CP109965">
    <property type="protein sequence ID" value="WAJ71113.1"/>
    <property type="molecule type" value="Genomic_DNA"/>
</dbReference>
<organism evidence="13 14">
    <name type="scientific">Catenovulum adriaticum</name>
    <dbReference type="NCBI Taxonomy" id="2984846"/>
    <lineage>
        <taxon>Bacteria</taxon>
        <taxon>Pseudomonadati</taxon>
        <taxon>Pseudomonadota</taxon>
        <taxon>Gammaproteobacteria</taxon>
        <taxon>Alteromonadales</taxon>
        <taxon>Alteromonadaceae</taxon>
        <taxon>Catenovulum</taxon>
    </lineage>
</organism>
<keyword evidence="9 11" id="KW-1133">Transmembrane helix</keyword>
<feature type="domain" description="Histidine kinase" evidence="12">
    <location>
        <begin position="249"/>
        <end position="440"/>
    </location>
</feature>
<evidence type="ECO:0000256" key="5">
    <source>
        <dbReference type="ARBA" id="ARBA00022692"/>
    </source>
</evidence>
<dbReference type="PANTHER" id="PTHR45436">
    <property type="entry name" value="SENSOR HISTIDINE KINASE YKOH"/>
    <property type="match status" value="1"/>
</dbReference>
<keyword evidence="10" id="KW-0175">Coiled coil</keyword>
<evidence type="ECO:0000313" key="14">
    <source>
        <dbReference type="Proteomes" id="UP001163726"/>
    </source>
</evidence>
<gene>
    <name evidence="13" type="ORF">OLW01_04715</name>
</gene>
<keyword evidence="8 13" id="KW-0067">ATP-binding</keyword>
<dbReference type="Gene3D" id="3.30.565.10">
    <property type="entry name" value="Histidine kinase-like ATPase, C-terminal domain"/>
    <property type="match status" value="1"/>
</dbReference>
<keyword evidence="3" id="KW-0597">Phosphoprotein</keyword>
<evidence type="ECO:0000256" key="3">
    <source>
        <dbReference type="ARBA" id="ARBA00022553"/>
    </source>
</evidence>
<dbReference type="SUPFAM" id="SSF47384">
    <property type="entry name" value="Homodimeric domain of signal transducing histidine kinase"/>
    <property type="match status" value="1"/>
</dbReference>
<dbReference type="RefSeq" id="WP_268075577.1">
    <property type="nucleotide sequence ID" value="NZ_CP109965.1"/>
</dbReference>
<dbReference type="PROSITE" id="PS50109">
    <property type="entry name" value="HIS_KIN"/>
    <property type="match status" value="1"/>
</dbReference>
<accession>A0ABY7ANI2</accession>
<dbReference type="GO" id="GO:0005524">
    <property type="term" value="F:ATP binding"/>
    <property type="evidence" value="ECO:0007669"/>
    <property type="project" value="UniProtKB-KW"/>
</dbReference>
<feature type="transmembrane region" description="Helical" evidence="11">
    <location>
        <begin position="170"/>
        <end position="191"/>
    </location>
</feature>
<dbReference type="PANTHER" id="PTHR45436:SF4">
    <property type="entry name" value="SENSOR PROTEIN PHOQ"/>
    <property type="match status" value="1"/>
</dbReference>
<evidence type="ECO:0000256" key="10">
    <source>
        <dbReference type="SAM" id="Coils"/>
    </source>
</evidence>
<dbReference type="Proteomes" id="UP001163726">
    <property type="component" value="Chromosome"/>
</dbReference>
<name>A0ABY7ANI2_9ALTE</name>
<dbReference type="SUPFAM" id="SSF55874">
    <property type="entry name" value="ATPase domain of HSP90 chaperone/DNA topoisomerase II/histidine kinase"/>
    <property type="match status" value="1"/>
</dbReference>
<dbReference type="EC" id="2.7.13.3" evidence="2"/>
<dbReference type="InterPro" id="IPR005467">
    <property type="entry name" value="His_kinase_dom"/>
</dbReference>
<keyword evidence="4" id="KW-0808">Transferase</keyword>
<dbReference type="InterPro" id="IPR036890">
    <property type="entry name" value="HATPase_C_sf"/>
</dbReference>
<keyword evidence="14" id="KW-1185">Reference proteome</keyword>
<dbReference type="Pfam" id="PF02518">
    <property type="entry name" value="HATPase_c"/>
    <property type="match status" value="1"/>
</dbReference>